<proteinExistence type="predicted"/>
<comment type="subcellular location">
    <subcellularLocation>
        <location evidence="1">Cell membrane</location>
        <topology evidence="1">Multi-pass membrane protein</topology>
    </subcellularLocation>
</comment>
<keyword evidence="4 6" id="KW-1133">Transmembrane helix</keyword>
<dbReference type="GO" id="GO:0005886">
    <property type="term" value="C:plasma membrane"/>
    <property type="evidence" value="ECO:0007669"/>
    <property type="project" value="UniProtKB-SubCell"/>
</dbReference>
<dbReference type="EMBL" id="CBDS010000087">
    <property type="protein sequence ID" value="CDB46607.1"/>
    <property type="molecule type" value="Genomic_DNA"/>
</dbReference>
<dbReference type="RefSeq" id="WP_021718563.1">
    <property type="nucleotide sequence ID" value="NZ_CAUERG010000002.1"/>
</dbReference>
<protein>
    <submittedName>
        <fullName evidence="7">Membrane protein involved in the export of O-antigen and teichoic acid</fullName>
    </submittedName>
</protein>
<feature type="transmembrane region" description="Helical" evidence="6">
    <location>
        <begin position="323"/>
        <end position="350"/>
    </location>
</feature>
<reference evidence="7" key="1">
    <citation type="submission" date="2012-11" db="EMBL/GenBank/DDBJ databases">
        <title>Dependencies among metagenomic species, viruses, plasmids and units of genetic variation.</title>
        <authorList>
            <person name="Nielsen H.B."/>
            <person name="Almeida M."/>
            <person name="Juncker A.S."/>
            <person name="Rasmussen S."/>
            <person name="Li J."/>
            <person name="Sunagawa S."/>
            <person name="Plichta D."/>
            <person name="Gautier L."/>
            <person name="Le Chatelier E."/>
            <person name="Peletier E."/>
            <person name="Bonde I."/>
            <person name="Nielsen T."/>
            <person name="Manichanh C."/>
            <person name="Arumugam M."/>
            <person name="Batto J."/>
            <person name="Santos M.B.Q.D."/>
            <person name="Blom N."/>
            <person name="Borruel N."/>
            <person name="Burgdorf K.S."/>
            <person name="Boumezbeur F."/>
            <person name="Casellas F."/>
            <person name="Dore J."/>
            <person name="Guarner F."/>
            <person name="Hansen T."/>
            <person name="Hildebrand F."/>
            <person name="Kaas R.S."/>
            <person name="Kennedy S."/>
            <person name="Kristiansen K."/>
            <person name="Kultima J.R."/>
            <person name="Leonard P."/>
            <person name="Levenez F."/>
            <person name="Lund O."/>
            <person name="Moumen B."/>
            <person name="Le Paslier D."/>
            <person name="Pons N."/>
            <person name="Pedersen O."/>
            <person name="Prifti E."/>
            <person name="Qin J."/>
            <person name="Raes J."/>
            <person name="Tap J."/>
            <person name="Tims S."/>
            <person name="Ussery D.W."/>
            <person name="Yamada T."/>
            <person name="MetaHit consortium"/>
            <person name="Renault P."/>
            <person name="Sicheritz-Ponten T."/>
            <person name="Bork P."/>
            <person name="Wang J."/>
            <person name="Brunak S."/>
            <person name="Ehrlich S.D."/>
        </authorList>
    </citation>
    <scope>NUCLEOTIDE SEQUENCE [LARGE SCALE GENOMIC DNA]</scope>
</reference>
<evidence type="ECO:0000256" key="3">
    <source>
        <dbReference type="ARBA" id="ARBA00022692"/>
    </source>
</evidence>
<keyword evidence="3 6" id="KW-0812">Transmembrane</keyword>
<feature type="transmembrane region" description="Helical" evidence="6">
    <location>
        <begin position="386"/>
        <end position="408"/>
    </location>
</feature>
<dbReference type="AlphaFoldDB" id="R6J8K8"/>
<dbReference type="InterPro" id="IPR050833">
    <property type="entry name" value="Poly_Biosynth_Transport"/>
</dbReference>
<evidence type="ECO:0000313" key="7">
    <source>
        <dbReference type="EMBL" id="CDB46607.1"/>
    </source>
</evidence>
<evidence type="ECO:0000256" key="2">
    <source>
        <dbReference type="ARBA" id="ARBA00022475"/>
    </source>
</evidence>
<feature type="transmembrane region" description="Helical" evidence="6">
    <location>
        <begin position="420"/>
        <end position="438"/>
    </location>
</feature>
<sequence length="487" mass="55043">MKPKQSVSTNFIFNFLNQILSVVVPCITVPYLARTLGPAGIGEYSFALSLVTYFASFTNLGVNLYGQRQIAYLKNENKEVYSKAFWELVLLRVCLGVISSAAYFILIVRISDSYLLSALLTLEILNMILDIQWLFQGFENFRIITIRNFIVKTVTVLAIFIFVKSSSDVVIYALIISVGNLVGFASMWLVLRYYIVKVSFNELHMFSHLKGAWALYLPQVAIQVYTVLDKTMLGIITKSNIENGYYEQANKVVLVLLMGVTALSTVMVPRISAMFAAKDQEQINRYLGKSFSYVWLVGFPITFGIFAVADIFVPFFFGVGYEPVIRLLCLFSLIIIPIGISNIIGLQYLVTTGNEYYLTKSVVLGAIVNFGLNMFFIRWWQATGATLASVIAEVVITVFQLWVVRDFLPVVNYMKSMKNYLVAAIVMYVALILMPIYFDKAIVLLMSKVILGSIVYLVCLLGMKDSFFREIIGKIIEMTSKKRQEIE</sequence>
<gene>
    <name evidence="7" type="ORF">BN533_01663</name>
</gene>
<feature type="transmembrane region" description="Helical" evidence="6">
    <location>
        <begin position="444"/>
        <end position="463"/>
    </location>
</feature>
<keyword evidence="2" id="KW-1003">Cell membrane</keyword>
<dbReference type="InterPro" id="IPR002797">
    <property type="entry name" value="Polysacc_synth"/>
</dbReference>
<dbReference type="eggNOG" id="COG2244">
    <property type="taxonomic scope" value="Bacteria"/>
</dbReference>
<keyword evidence="5 6" id="KW-0472">Membrane</keyword>
<dbReference type="HOGENOM" id="CLU_022017_0_0_9"/>
<evidence type="ECO:0000256" key="6">
    <source>
        <dbReference type="SAM" id="Phobius"/>
    </source>
</evidence>
<dbReference type="Pfam" id="PF01943">
    <property type="entry name" value="Polysacc_synt"/>
    <property type="match status" value="1"/>
</dbReference>
<feature type="transmembrane region" description="Helical" evidence="6">
    <location>
        <begin position="252"/>
        <end position="272"/>
    </location>
</feature>
<feature type="transmembrane region" description="Helical" evidence="6">
    <location>
        <begin position="211"/>
        <end position="228"/>
    </location>
</feature>
<comment type="caution">
    <text evidence="7">The sequence shown here is derived from an EMBL/GenBank/DDBJ whole genome shotgun (WGS) entry which is preliminary data.</text>
</comment>
<dbReference type="PANTHER" id="PTHR30250">
    <property type="entry name" value="PST FAMILY PREDICTED COLANIC ACID TRANSPORTER"/>
    <property type="match status" value="1"/>
</dbReference>
<evidence type="ECO:0000256" key="1">
    <source>
        <dbReference type="ARBA" id="ARBA00004651"/>
    </source>
</evidence>
<feature type="transmembrane region" description="Helical" evidence="6">
    <location>
        <begin position="85"/>
        <end position="108"/>
    </location>
</feature>
<feature type="transmembrane region" description="Helical" evidence="6">
    <location>
        <begin position="293"/>
        <end position="317"/>
    </location>
</feature>
<evidence type="ECO:0000256" key="4">
    <source>
        <dbReference type="ARBA" id="ARBA00022989"/>
    </source>
</evidence>
<dbReference type="STRING" id="1262914.BN533_01663"/>
<organism evidence="7">
    <name type="scientific">Phascolarctobacterium faecium</name>
    <dbReference type="NCBI Taxonomy" id="33025"/>
    <lineage>
        <taxon>Bacteria</taxon>
        <taxon>Bacillati</taxon>
        <taxon>Bacillota</taxon>
        <taxon>Negativicutes</taxon>
        <taxon>Acidaminococcales</taxon>
        <taxon>Acidaminococcaceae</taxon>
        <taxon>Phascolarctobacterium</taxon>
    </lineage>
</organism>
<feature type="transmembrane region" description="Helical" evidence="6">
    <location>
        <begin position="12"/>
        <end position="32"/>
    </location>
</feature>
<name>R6J8K8_9FIRM</name>
<feature type="transmembrane region" description="Helical" evidence="6">
    <location>
        <begin position="44"/>
        <end position="65"/>
    </location>
</feature>
<evidence type="ECO:0000256" key="5">
    <source>
        <dbReference type="ARBA" id="ARBA00023136"/>
    </source>
</evidence>
<dbReference type="CDD" id="cd13128">
    <property type="entry name" value="MATE_Wzx_like"/>
    <property type="match status" value="1"/>
</dbReference>
<feature type="transmembrane region" description="Helical" evidence="6">
    <location>
        <begin position="146"/>
        <end position="163"/>
    </location>
</feature>
<feature type="transmembrane region" description="Helical" evidence="6">
    <location>
        <begin position="169"/>
        <end position="191"/>
    </location>
</feature>
<dbReference type="PANTHER" id="PTHR30250:SF11">
    <property type="entry name" value="O-ANTIGEN TRANSPORTER-RELATED"/>
    <property type="match status" value="1"/>
</dbReference>
<accession>R6J8K8</accession>